<evidence type="ECO:0000256" key="7">
    <source>
        <dbReference type="ARBA" id="ARBA00023015"/>
    </source>
</evidence>
<feature type="domain" description="C2H2-type" evidence="12">
    <location>
        <begin position="328"/>
        <end position="355"/>
    </location>
</feature>
<accession>A0AAF3FEK5</accession>
<dbReference type="PROSITE" id="PS50157">
    <property type="entry name" value="ZINC_FINGER_C2H2_2"/>
    <property type="match status" value="8"/>
</dbReference>
<feature type="domain" description="C2H2-type" evidence="12">
    <location>
        <begin position="243"/>
        <end position="265"/>
    </location>
</feature>
<feature type="compositionally biased region" description="Basic and acidic residues" evidence="11">
    <location>
        <begin position="1"/>
        <end position="16"/>
    </location>
</feature>
<dbReference type="GO" id="GO:0003700">
    <property type="term" value="F:DNA-binding transcription factor activity"/>
    <property type="evidence" value="ECO:0007669"/>
    <property type="project" value="TreeGrafter"/>
</dbReference>
<protein>
    <submittedName>
        <fullName evidence="14">C2H2-type domain-containing protein</fullName>
    </submittedName>
</protein>
<dbReference type="InterPro" id="IPR013087">
    <property type="entry name" value="Znf_C2H2_type"/>
</dbReference>
<dbReference type="PROSITE" id="PS00028">
    <property type="entry name" value="ZINC_FINGER_C2H2_1"/>
    <property type="match status" value="7"/>
</dbReference>
<dbReference type="PANTHER" id="PTHR24390">
    <property type="entry name" value="ZINC FINGER PROTEIN"/>
    <property type="match status" value="1"/>
</dbReference>
<feature type="region of interest" description="Disordered" evidence="11">
    <location>
        <begin position="474"/>
        <end position="497"/>
    </location>
</feature>
<dbReference type="SUPFAM" id="SSF57667">
    <property type="entry name" value="beta-beta-alpha zinc fingers"/>
    <property type="match status" value="6"/>
</dbReference>
<evidence type="ECO:0000313" key="14">
    <source>
        <dbReference type="WBParaSite" id="MBELARI_LOCUS4329"/>
    </source>
</evidence>
<evidence type="ECO:0000256" key="1">
    <source>
        <dbReference type="ARBA" id="ARBA00004123"/>
    </source>
</evidence>
<evidence type="ECO:0000256" key="4">
    <source>
        <dbReference type="ARBA" id="ARBA00022737"/>
    </source>
</evidence>
<dbReference type="FunFam" id="3.30.160.60:FF:000557">
    <property type="entry name" value="zinc finger and SCAN domain-containing protein 29"/>
    <property type="match status" value="1"/>
</dbReference>
<dbReference type="SMART" id="SM00355">
    <property type="entry name" value="ZnF_C2H2"/>
    <property type="match status" value="8"/>
</dbReference>
<keyword evidence="5 10" id="KW-0863">Zinc-finger</keyword>
<feature type="domain" description="C2H2-type" evidence="12">
    <location>
        <begin position="270"/>
        <end position="298"/>
    </location>
</feature>
<feature type="region of interest" description="Disordered" evidence="11">
    <location>
        <begin position="1"/>
        <end position="41"/>
    </location>
</feature>
<evidence type="ECO:0000256" key="10">
    <source>
        <dbReference type="PROSITE-ProRule" id="PRU00042"/>
    </source>
</evidence>
<dbReference type="AlphaFoldDB" id="A0AAF3FEK5"/>
<dbReference type="GO" id="GO:0005634">
    <property type="term" value="C:nucleus"/>
    <property type="evidence" value="ECO:0007669"/>
    <property type="project" value="UniProtKB-SubCell"/>
</dbReference>
<keyword evidence="13" id="KW-1185">Reference proteome</keyword>
<dbReference type="GO" id="GO:0000122">
    <property type="term" value="P:negative regulation of transcription by RNA polymerase II"/>
    <property type="evidence" value="ECO:0007669"/>
    <property type="project" value="UniProtKB-ARBA"/>
</dbReference>
<reference evidence="14" key="1">
    <citation type="submission" date="2024-02" db="UniProtKB">
        <authorList>
            <consortium name="WormBaseParasite"/>
        </authorList>
    </citation>
    <scope>IDENTIFICATION</scope>
</reference>
<feature type="domain" description="C2H2-type" evidence="12">
    <location>
        <begin position="158"/>
        <end position="185"/>
    </location>
</feature>
<feature type="domain" description="C2H2-type" evidence="12">
    <location>
        <begin position="300"/>
        <end position="327"/>
    </location>
</feature>
<feature type="compositionally biased region" description="Low complexity" evidence="11">
    <location>
        <begin position="120"/>
        <end position="149"/>
    </location>
</feature>
<organism evidence="13 14">
    <name type="scientific">Mesorhabditis belari</name>
    <dbReference type="NCBI Taxonomy" id="2138241"/>
    <lineage>
        <taxon>Eukaryota</taxon>
        <taxon>Metazoa</taxon>
        <taxon>Ecdysozoa</taxon>
        <taxon>Nematoda</taxon>
        <taxon>Chromadorea</taxon>
        <taxon>Rhabditida</taxon>
        <taxon>Rhabditina</taxon>
        <taxon>Rhabditomorpha</taxon>
        <taxon>Rhabditoidea</taxon>
        <taxon>Rhabditidae</taxon>
        <taxon>Mesorhabditinae</taxon>
        <taxon>Mesorhabditis</taxon>
    </lineage>
</organism>
<dbReference type="Pfam" id="PF00096">
    <property type="entry name" value="zf-C2H2"/>
    <property type="match status" value="7"/>
</dbReference>
<feature type="domain" description="C2H2-type" evidence="12">
    <location>
        <begin position="186"/>
        <end position="213"/>
    </location>
</feature>
<proteinExistence type="inferred from homology"/>
<feature type="domain" description="C2H2-type" evidence="12">
    <location>
        <begin position="214"/>
        <end position="242"/>
    </location>
</feature>
<comment type="similarity">
    <text evidence="2">Belongs to the krueppel C2H2-type zinc-finger protein family.</text>
</comment>
<feature type="region of interest" description="Disordered" evidence="11">
    <location>
        <begin position="90"/>
        <end position="157"/>
    </location>
</feature>
<keyword evidence="4" id="KW-0677">Repeat</keyword>
<dbReference type="FunFam" id="3.30.160.60:FF:000446">
    <property type="entry name" value="Zinc finger protein"/>
    <property type="match status" value="1"/>
</dbReference>
<evidence type="ECO:0000256" key="3">
    <source>
        <dbReference type="ARBA" id="ARBA00022723"/>
    </source>
</evidence>
<dbReference type="FunFam" id="3.30.160.60:FF:000193">
    <property type="entry name" value="Zinc finger protein 300"/>
    <property type="match status" value="2"/>
</dbReference>
<dbReference type="InterPro" id="IPR036236">
    <property type="entry name" value="Znf_C2H2_sf"/>
</dbReference>
<keyword evidence="6" id="KW-0862">Zinc</keyword>
<evidence type="ECO:0000256" key="8">
    <source>
        <dbReference type="ARBA" id="ARBA00023163"/>
    </source>
</evidence>
<comment type="subcellular location">
    <subcellularLocation>
        <location evidence="1">Nucleus</location>
    </subcellularLocation>
</comment>
<feature type="compositionally biased region" description="Acidic residues" evidence="11">
    <location>
        <begin position="17"/>
        <end position="41"/>
    </location>
</feature>
<dbReference type="FunFam" id="3.30.160.60:FF:002343">
    <property type="entry name" value="Zinc finger protein 33A"/>
    <property type="match status" value="1"/>
</dbReference>
<keyword evidence="7" id="KW-0805">Transcription regulation</keyword>
<evidence type="ECO:0000313" key="13">
    <source>
        <dbReference type="Proteomes" id="UP000887575"/>
    </source>
</evidence>
<keyword evidence="9" id="KW-0539">Nucleus</keyword>
<sequence length="707" mass="77394">MMRRAEPPPIKEKHLNEEDEEEEEELKEDLDDEGVIEEIDEEIIDEDIEMDEEEEEIELMRSEGMVDVLEEKIRRDYALKSLAGITLSSRKCAGESPNNTTTDEDYSSTSSVDGHRSNEGSLSPPSGSQLSSSGSFSSGKSKSTPNSNPLRQPHEKKHKCETCGKAFSYLSILESHKRSHTGEKPFNCRFCDKKFAQKATLQVHERTHTGERPYKCKFCCKTFAQYGTKTVHEKSAHLGIRNYKCPMCEKNLSSPSALYTHKKTHGEKVFQCGFCPKTFTLKNYLKLHVKQVHEQNERKHVCVHCGKSFAYAGSLQVHIRTHTGERPYICKFCPKAFASQGNLQSHERTHTGERPYGCKMCERTFIQKSQLTAHEVTHTSPTPPTSKKSSFIGSPTQTLERDCPACAKRFAYGSNLCPFCGMTCPPLPSLQIQHRPLAGEKPYKCAGCGKGYAQKIGLRPHWEQCEQYQALGRDSSESPINVETDSDGTMEESPMKGKDSIPNIYSSVYDPSSFTLPVIPQSPLKLPIGLPRPLPLQIPPSNYGPISASKPPFSAECSLGDPFPFSTRSLQSATAQLADALAAALPNTPSSTIAPSLPGSMPHTPTMPSLDPSLLASLLGGQSTIPQLQLLLQLQQSQTEALVQQLLLGSLPSPLLTMAPLGLNLGSLSGNAGALLSSLPAPTPVKPDAAVAASALLQLSAQPQILS</sequence>
<dbReference type="WBParaSite" id="MBELARI_LOCUS4329">
    <property type="protein sequence ID" value="MBELARI_LOCUS4329"/>
    <property type="gene ID" value="MBELARI_LOCUS4329"/>
</dbReference>
<dbReference type="GO" id="GO:0008270">
    <property type="term" value="F:zinc ion binding"/>
    <property type="evidence" value="ECO:0007669"/>
    <property type="project" value="UniProtKB-KW"/>
</dbReference>
<evidence type="ECO:0000256" key="9">
    <source>
        <dbReference type="ARBA" id="ARBA00023242"/>
    </source>
</evidence>
<evidence type="ECO:0000259" key="12">
    <source>
        <dbReference type="PROSITE" id="PS50157"/>
    </source>
</evidence>
<dbReference type="PANTHER" id="PTHR24390:SF227">
    <property type="entry name" value="KRUEPPEL HOMOLOG 1-RELATED"/>
    <property type="match status" value="1"/>
</dbReference>
<dbReference type="Proteomes" id="UP000887575">
    <property type="component" value="Unassembled WGS sequence"/>
</dbReference>
<feature type="region of interest" description="Disordered" evidence="11">
    <location>
        <begin position="374"/>
        <end position="394"/>
    </location>
</feature>
<dbReference type="FunFam" id="3.30.160.60:FF:000702">
    <property type="entry name" value="Transcription factor E4F1 isoform 1"/>
    <property type="match status" value="1"/>
</dbReference>
<evidence type="ECO:0000256" key="5">
    <source>
        <dbReference type="ARBA" id="ARBA00022771"/>
    </source>
</evidence>
<name>A0AAF3FEK5_9BILA</name>
<dbReference type="GO" id="GO:0000978">
    <property type="term" value="F:RNA polymerase II cis-regulatory region sequence-specific DNA binding"/>
    <property type="evidence" value="ECO:0007669"/>
    <property type="project" value="TreeGrafter"/>
</dbReference>
<evidence type="ECO:0000256" key="6">
    <source>
        <dbReference type="ARBA" id="ARBA00022833"/>
    </source>
</evidence>
<dbReference type="Gene3D" id="3.30.160.60">
    <property type="entry name" value="Classic Zinc Finger"/>
    <property type="match status" value="9"/>
</dbReference>
<keyword evidence="3" id="KW-0479">Metal-binding</keyword>
<evidence type="ECO:0000256" key="2">
    <source>
        <dbReference type="ARBA" id="ARBA00006991"/>
    </source>
</evidence>
<keyword evidence="8" id="KW-0804">Transcription</keyword>
<evidence type="ECO:0000256" key="11">
    <source>
        <dbReference type="SAM" id="MobiDB-lite"/>
    </source>
</evidence>
<feature type="domain" description="C2H2-type" evidence="12">
    <location>
        <begin position="356"/>
        <end position="383"/>
    </location>
</feature>